<evidence type="ECO:0008006" key="3">
    <source>
        <dbReference type="Google" id="ProtNLM"/>
    </source>
</evidence>
<sequence length="101" mass="10807">MTPTRGDIVRRGDTGGYGIVVTNDMLHQVSEVVILCTVVRSTSMADSFPHAIEIAAADQNLYAIPVSVHTAPASAITEIIGQAEEHQLRDIVRMLHAATSP</sequence>
<dbReference type="RefSeq" id="WP_136534862.1">
    <property type="nucleotide sequence ID" value="NZ_STGY01000047.1"/>
</dbReference>
<gene>
    <name evidence="1" type="ORF">FAB82_12405</name>
</gene>
<reference evidence="1 2" key="2">
    <citation type="submission" date="2019-05" db="EMBL/GenBank/DDBJ databases">
        <title>Glycomyces buryatensis sp. nov.</title>
        <authorList>
            <person name="Nikitina E."/>
        </authorList>
    </citation>
    <scope>NUCLEOTIDE SEQUENCE [LARGE SCALE GENOMIC DNA]</scope>
    <source>
        <strain evidence="1 2">18</strain>
    </source>
</reference>
<organism evidence="1 2">
    <name type="scientific">Glycomyces buryatensis</name>
    <dbReference type="NCBI Taxonomy" id="2570927"/>
    <lineage>
        <taxon>Bacteria</taxon>
        <taxon>Bacillati</taxon>
        <taxon>Actinomycetota</taxon>
        <taxon>Actinomycetes</taxon>
        <taxon>Glycomycetales</taxon>
        <taxon>Glycomycetaceae</taxon>
        <taxon>Glycomyces</taxon>
    </lineage>
</organism>
<name>A0A4S8QAD6_9ACTN</name>
<dbReference type="AlphaFoldDB" id="A0A4S8QAD6"/>
<dbReference type="EMBL" id="STGY01000047">
    <property type="protein sequence ID" value="THV41230.1"/>
    <property type="molecule type" value="Genomic_DNA"/>
</dbReference>
<protein>
    <recommendedName>
        <fullName evidence="3">Type II toxin-antitoxin system PemK/MazF family toxin</fullName>
    </recommendedName>
</protein>
<dbReference type="Proteomes" id="UP000308760">
    <property type="component" value="Unassembled WGS sequence"/>
</dbReference>
<dbReference type="OrthoDB" id="5192168at2"/>
<evidence type="ECO:0000313" key="2">
    <source>
        <dbReference type="Proteomes" id="UP000308760"/>
    </source>
</evidence>
<comment type="caution">
    <text evidence="1">The sequence shown here is derived from an EMBL/GenBank/DDBJ whole genome shotgun (WGS) entry which is preliminary data.</text>
</comment>
<reference evidence="2" key="1">
    <citation type="submission" date="2019-04" db="EMBL/GenBank/DDBJ databases">
        <title>Nocardioides xinjiangensis sp. nov.</title>
        <authorList>
            <person name="Liu S."/>
        </authorList>
    </citation>
    <scope>NUCLEOTIDE SEQUENCE [LARGE SCALE GENOMIC DNA]</scope>
    <source>
        <strain evidence="2">18</strain>
    </source>
</reference>
<proteinExistence type="predicted"/>
<keyword evidence="2" id="KW-1185">Reference proteome</keyword>
<accession>A0A4S8QAD6</accession>
<evidence type="ECO:0000313" key="1">
    <source>
        <dbReference type="EMBL" id="THV41230.1"/>
    </source>
</evidence>